<feature type="compositionally biased region" description="Polar residues" evidence="1">
    <location>
        <begin position="409"/>
        <end position="430"/>
    </location>
</feature>
<feature type="region of interest" description="Disordered" evidence="1">
    <location>
        <begin position="386"/>
        <end position="497"/>
    </location>
</feature>
<name>A0AAN8XM72_HALRR</name>
<keyword evidence="3" id="KW-1185">Reference proteome</keyword>
<feature type="compositionally biased region" description="Basic and acidic residues" evidence="1">
    <location>
        <begin position="106"/>
        <end position="121"/>
    </location>
</feature>
<feature type="compositionally biased region" description="Basic and acidic residues" evidence="1">
    <location>
        <begin position="150"/>
        <end position="173"/>
    </location>
</feature>
<evidence type="ECO:0000313" key="2">
    <source>
        <dbReference type="EMBL" id="KAK7082019.1"/>
    </source>
</evidence>
<dbReference type="AlphaFoldDB" id="A0AAN8XM72"/>
<feature type="region of interest" description="Disordered" evidence="1">
    <location>
        <begin position="326"/>
        <end position="347"/>
    </location>
</feature>
<feature type="compositionally biased region" description="Low complexity" evidence="1">
    <location>
        <begin position="456"/>
        <end position="465"/>
    </location>
</feature>
<dbReference type="EMBL" id="JAXCGZ010004257">
    <property type="protein sequence ID" value="KAK7082019.1"/>
    <property type="molecule type" value="Genomic_DNA"/>
</dbReference>
<reference evidence="2 3" key="1">
    <citation type="submission" date="2023-11" db="EMBL/GenBank/DDBJ databases">
        <title>Halocaridina rubra genome assembly.</title>
        <authorList>
            <person name="Smith C."/>
        </authorList>
    </citation>
    <scope>NUCLEOTIDE SEQUENCE [LARGE SCALE GENOMIC DNA]</scope>
    <source>
        <strain evidence="2">EP-1</strain>
        <tissue evidence="2">Whole</tissue>
    </source>
</reference>
<comment type="caution">
    <text evidence="2">The sequence shown here is derived from an EMBL/GenBank/DDBJ whole genome shotgun (WGS) entry which is preliminary data.</text>
</comment>
<feature type="compositionally biased region" description="Basic and acidic residues" evidence="1">
    <location>
        <begin position="466"/>
        <end position="482"/>
    </location>
</feature>
<feature type="compositionally biased region" description="Polar residues" evidence="1">
    <location>
        <begin position="535"/>
        <end position="544"/>
    </location>
</feature>
<feature type="compositionally biased region" description="Polar residues" evidence="1">
    <location>
        <begin position="237"/>
        <end position="253"/>
    </location>
</feature>
<feature type="compositionally biased region" description="Low complexity" evidence="1">
    <location>
        <begin position="16"/>
        <end position="29"/>
    </location>
</feature>
<feature type="compositionally biased region" description="Acidic residues" evidence="1">
    <location>
        <begin position="392"/>
        <end position="405"/>
    </location>
</feature>
<feature type="compositionally biased region" description="Polar residues" evidence="1">
    <location>
        <begin position="331"/>
        <end position="347"/>
    </location>
</feature>
<evidence type="ECO:0000256" key="1">
    <source>
        <dbReference type="SAM" id="MobiDB-lite"/>
    </source>
</evidence>
<feature type="compositionally biased region" description="Polar residues" evidence="1">
    <location>
        <begin position="277"/>
        <end position="303"/>
    </location>
</feature>
<organism evidence="2 3">
    <name type="scientific">Halocaridina rubra</name>
    <name type="common">Hawaiian red shrimp</name>
    <dbReference type="NCBI Taxonomy" id="373956"/>
    <lineage>
        <taxon>Eukaryota</taxon>
        <taxon>Metazoa</taxon>
        <taxon>Ecdysozoa</taxon>
        <taxon>Arthropoda</taxon>
        <taxon>Crustacea</taxon>
        <taxon>Multicrustacea</taxon>
        <taxon>Malacostraca</taxon>
        <taxon>Eumalacostraca</taxon>
        <taxon>Eucarida</taxon>
        <taxon>Decapoda</taxon>
        <taxon>Pleocyemata</taxon>
        <taxon>Caridea</taxon>
        <taxon>Atyoidea</taxon>
        <taxon>Atyidae</taxon>
        <taxon>Halocaridina</taxon>
    </lineage>
</organism>
<gene>
    <name evidence="2" type="ORF">SK128_004252</name>
</gene>
<sequence length="544" mass="60034">MADQATDELDNAAVGRSPSSQPTTPRTTSILPYYDDTAPEDPDAQPVLKRYTLKDDDTEVIRIEKSQDENAYVNVVHESKDCVSNICSEDGKESPSATEAIATKIPENDTGKSDQAYEQHSNEAVPDPVSNSDEPDSRKIAEETNGETTEETKADKDSDKESGPLPETAKDQVAEGMPKTVEEQEVPPTNNHDSRTLDGILESGVQPISESPEMKGCETQISKATVKRHSEGDVTSVEDSSIVVQERPSGNHNSELHDTDSRSIFESTERQEPPENMKQSTTGDSFCEENSYNPGDFSLSSYDQSFKSEDMDESDLSLLTQLSERPRSYSEGDTNQMRVSFNSDEGDSDSNTYHAYINYGIDDDIMEDLTDLPHKTAHTHKLDEVPHLDTIQESDESDEYDEEEEKMTMPSTMKSKFSTGMLNLQDISSDGTDETSALVVDPETASDNCNSEKCISVEQESSSKSSGEEKDQLQDKPTDTRSQKRLKRGKIADKKSASPVFLAENLRTFSNPISYFGGPTIEYEENEGGGRSRNDSLASNTSLD</sequence>
<proteinExistence type="predicted"/>
<accession>A0AAN8XM72</accession>
<feature type="compositionally biased region" description="Acidic residues" evidence="1">
    <location>
        <begin position="1"/>
        <end position="10"/>
    </location>
</feature>
<feature type="compositionally biased region" description="Basic and acidic residues" evidence="1">
    <location>
        <begin position="254"/>
        <end position="275"/>
    </location>
</feature>
<feature type="region of interest" description="Disordered" evidence="1">
    <location>
        <begin position="87"/>
        <end position="303"/>
    </location>
</feature>
<protein>
    <submittedName>
        <fullName evidence="2">Uncharacterized protein</fullName>
    </submittedName>
</protein>
<evidence type="ECO:0000313" key="3">
    <source>
        <dbReference type="Proteomes" id="UP001381693"/>
    </source>
</evidence>
<feature type="region of interest" description="Disordered" evidence="1">
    <location>
        <begin position="510"/>
        <end position="544"/>
    </location>
</feature>
<feature type="region of interest" description="Disordered" evidence="1">
    <location>
        <begin position="1"/>
        <end position="51"/>
    </location>
</feature>
<dbReference type="Proteomes" id="UP001381693">
    <property type="component" value="Unassembled WGS sequence"/>
</dbReference>